<feature type="compositionally biased region" description="Gly residues" evidence="11">
    <location>
        <begin position="150"/>
        <end position="159"/>
    </location>
</feature>
<feature type="compositionally biased region" description="Basic residues" evidence="11">
    <location>
        <begin position="131"/>
        <end position="149"/>
    </location>
</feature>
<feature type="zinc finger region" description="C3H1-type" evidence="10">
    <location>
        <begin position="659"/>
        <end position="687"/>
    </location>
</feature>
<dbReference type="PANTHER" id="PTHR12272:SF11">
    <property type="entry name" value="PAN2-PAN3 DEADENYLATION COMPLEX SUBUNIT PAN3"/>
    <property type="match status" value="1"/>
</dbReference>
<proteinExistence type="inferred from homology"/>
<dbReference type="InterPro" id="IPR002068">
    <property type="entry name" value="A-crystallin/Hsp20_dom"/>
</dbReference>
<dbReference type="GO" id="GO:0000932">
    <property type="term" value="C:P-body"/>
    <property type="evidence" value="ECO:0007669"/>
    <property type="project" value="TreeGrafter"/>
</dbReference>
<dbReference type="HAMAP" id="MF_03181">
    <property type="entry name" value="PAN3"/>
    <property type="match status" value="1"/>
</dbReference>
<dbReference type="STRING" id="5454.A0A163G6T8"/>
<comment type="caution">
    <text evidence="8">Lacks conserved residue(s) required for the propagation of feature annotation.</text>
</comment>
<comment type="similarity">
    <text evidence="8">Belongs to the protein kinase superfamily. PAN3 family.</text>
</comment>
<keyword evidence="6 8" id="KW-0067">ATP-binding</keyword>
<dbReference type="PROSITE" id="PS01031">
    <property type="entry name" value="SHSP"/>
    <property type="match status" value="1"/>
</dbReference>
<evidence type="ECO:0000256" key="9">
    <source>
        <dbReference type="PROSITE-ProRule" id="PRU00285"/>
    </source>
</evidence>
<keyword evidence="7 8" id="KW-0175">Coiled coil</keyword>
<evidence type="ECO:0000256" key="5">
    <source>
        <dbReference type="ARBA" id="ARBA00022771"/>
    </source>
</evidence>
<evidence type="ECO:0000256" key="3">
    <source>
        <dbReference type="ARBA" id="ARBA00022664"/>
    </source>
</evidence>
<feature type="compositionally biased region" description="Basic residues" evidence="11">
    <location>
        <begin position="176"/>
        <end position="195"/>
    </location>
</feature>
<dbReference type="InterPro" id="IPR041332">
    <property type="entry name" value="Pan3_CK"/>
</dbReference>
<comment type="subcellular location">
    <subcellularLocation>
        <location evidence="1 8">Cytoplasm</location>
    </subcellularLocation>
</comment>
<feature type="compositionally biased region" description="Basic and acidic residues" evidence="11">
    <location>
        <begin position="39"/>
        <end position="48"/>
    </location>
</feature>
<evidence type="ECO:0000313" key="12">
    <source>
        <dbReference type="EMBL" id="KZM24709.1"/>
    </source>
</evidence>
<comment type="function">
    <text evidence="8">Regulatory subunit of the poly(A)-nuclease (PAN) deadenylation complex, one of two cytoplasmic mRNA deadenylases involved in mRNA turnover. PAN specifically shortens poly(A) tails of RNA and the activity is stimulated by poly(A)-binding protein PAB1. PAN deadenylation is followed by rapid degradation of the shortened mRNA tails by the CCR4-NOT complex. Deadenylated mRNAs are then degraded by two alternative mechanisms, namely exosome-mediated 3'-5' exonucleolytic degradation, or deadenlyation-dependent mRNA decaping and subsequent 5'-3' exonucleolytic degradation by XRN1. May also be involved in post-transcriptional maturation of mRNA poly(A) tails. PAN3 acts as a positive regulator for PAN activity, recruiting the catalytic subunit PAN2 to mRNA via its interaction with RNA and with PAB1.</text>
</comment>
<dbReference type="CDD" id="cd06464">
    <property type="entry name" value="ACD_sHsps-like"/>
    <property type="match status" value="1"/>
</dbReference>
<feature type="binding site" evidence="8">
    <location>
        <begin position="1038"/>
        <end position="1039"/>
    </location>
    <ligand>
        <name>ATP</name>
        <dbReference type="ChEBI" id="CHEBI:30616"/>
    </ligand>
</feature>
<dbReference type="Proteomes" id="UP000076837">
    <property type="component" value="Unassembled WGS sequence"/>
</dbReference>
<dbReference type="GO" id="GO:0000289">
    <property type="term" value="P:nuclear-transcribed mRNA poly(A) tail shortening"/>
    <property type="evidence" value="ECO:0007669"/>
    <property type="project" value="UniProtKB-UniRule"/>
</dbReference>
<evidence type="ECO:0000256" key="6">
    <source>
        <dbReference type="ARBA" id="ARBA00022840"/>
    </source>
</evidence>
<feature type="compositionally biased region" description="Low complexity" evidence="11">
    <location>
        <begin position="485"/>
        <end position="494"/>
    </location>
</feature>
<sequence>MASSNSFSYMNNTAPFWDFLASLEQQGNHHPFFGQNRNEGTERGENREGQQPPPFDPWGWSQQFFGGGRGMPHRGPPPPGPPPHHDEQAPHREHDGEKDGEKSDNDNDNDSDKDNGEGPAGSGSGSEGRHSHGHGCHGRCGSRRGRHGPGGRGGFGAHHGGPRGHHGPPHDGPGHRGPRGSHHGHHGPRGHHGPPHHGGPGVAGHWGSMPFVGPCGGLNSFGTGLHPSAAATQFFEAFMAQHPWSRAGNDEGVVASKENSDFIPEADLFDTPSSYIVHVSLPGAKKEDVGVNWDAEKSELSVAGVMYRPGDEALLETLAVKERKVGPFERKMRLGTRANPARVDADGITAKLEDGVLRVEVRKEDEGFVEIKKVDIDSRYPSPSHARLRLGAPAPAPLGSLLSCIFGLSADGEALAAATGSWIWIWICCGVVKLPAAPKLDTHGNSPRPHAPLPHALSNARAGTSLPSEGPTLPTIQPAPPNKGAPSHPAAPSRPRGHAHASATTSSSSSTTDTISELTSSSSPSSSSSSSSSRDSLPPALAPGTTTAAAPQKHARNARRAKPTKSSRSAARWSDAAPQPKTLLQNAAPQPRTLPNAVHPSLIAAANVHAANVHANVHASANTSALHAHAQARLMATAFGGPSGDARRAVSSPRPKGREAKNTFCRNVTIYGHCRYENTCPYIHDHAKLSQNENAKKRFNVDSPSFTPLQASTNGSVTPSSRSAAISPKAANAAVFTPKSQRSAVSTPSLHTKEPSTEWQAQDFQEFVPQTFEGQLVDAASSTSVLGYDPFNTSSGISTITASAPAINPYAQDHSGLAGASYYQNANTFQASPAYHLYWPVGPQPTGLLAYQRTAHDFFIPDSLREDLQKKAEVARQILPNTPLPAIEQYHSLFCLDTSPQRNNALFGYASWIYKAVSSKDGKTYALRRLENFRLTNETAIRSFQPWKRILNGGVVTIHEAFTTRAFGDSSLIMVTDYHPNAKSLADEHFKPVPRYHGRQAASSQVPEQTLWGYLVQIGSALKAIHGAGLAARLITPSKILLTSKNRIRLNACGIMDVVQFDTARPMADIQADDLLQLGRLVLCIANNSSTAHMNMQKSMEHITRIYTGRLKECIQYLLGPSPQAGTPSSPTTPAVLKDIDTFLGGIADQFASVFDSELHAQDALTNTLGRELESSRVVRLLVKLNMINERPELDGSQHVPGSSAANPSSGWAETGERYYLKLFRDYVFHQVDANGHPVTDLAHVLDCLNKLDAGADEKMMLTSRDEQNVLIVSYREVKRGLESAFQDLVRAGRTSGK</sequence>
<dbReference type="SUPFAM" id="SSF49764">
    <property type="entry name" value="HSP20-like chaperones"/>
    <property type="match status" value="1"/>
</dbReference>
<feature type="region of interest" description="Disordered" evidence="11">
    <location>
        <begin position="28"/>
        <end position="205"/>
    </location>
</feature>
<accession>A0A163G6T8</accession>
<dbReference type="InterPro" id="IPR011009">
    <property type="entry name" value="Kinase-like_dom_sf"/>
</dbReference>
<evidence type="ECO:0000256" key="2">
    <source>
        <dbReference type="ARBA" id="ARBA00022490"/>
    </source>
</evidence>
<evidence type="ECO:0000256" key="7">
    <source>
        <dbReference type="ARBA" id="ARBA00023054"/>
    </source>
</evidence>
<keyword evidence="10" id="KW-0862">Zinc</keyword>
<dbReference type="GO" id="GO:0031251">
    <property type="term" value="C:PAN complex"/>
    <property type="evidence" value="ECO:0007669"/>
    <property type="project" value="UniProtKB-UniRule"/>
</dbReference>
<dbReference type="Gene3D" id="1.10.287.3700">
    <property type="match status" value="1"/>
</dbReference>
<dbReference type="Pfam" id="PF25586">
    <property type="entry name" value="zf-CCCH_PAN3"/>
    <property type="match status" value="1"/>
</dbReference>
<feature type="binding site" evidence="8">
    <location>
        <begin position="977"/>
        <end position="984"/>
    </location>
    <ligand>
        <name>ATP</name>
        <dbReference type="ChEBI" id="CHEBI:30616"/>
    </ligand>
</feature>
<evidence type="ECO:0000256" key="10">
    <source>
        <dbReference type="PROSITE-ProRule" id="PRU00723"/>
    </source>
</evidence>
<organism evidence="12 13">
    <name type="scientific">Didymella rabiei</name>
    <name type="common">Chickpea ascochyta blight fungus</name>
    <name type="synonym">Mycosphaerella rabiei</name>
    <dbReference type="NCBI Taxonomy" id="5454"/>
    <lineage>
        <taxon>Eukaryota</taxon>
        <taxon>Fungi</taxon>
        <taxon>Dikarya</taxon>
        <taxon>Ascomycota</taxon>
        <taxon>Pezizomycotina</taxon>
        <taxon>Dothideomycetes</taxon>
        <taxon>Pleosporomycetidae</taxon>
        <taxon>Pleosporales</taxon>
        <taxon>Pleosporineae</taxon>
        <taxon>Didymellaceae</taxon>
        <taxon>Ascochyta</taxon>
    </lineage>
</organism>
<keyword evidence="4 8" id="KW-0547">Nucleotide-binding</keyword>
<feature type="region of interest" description="Knob domain" evidence="8">
    <location>
        <begin position="1188"/>
        <end position="1298"/>
    </location>
</feature>
<evidence type="ECO:0000256" key="11">
    <source>
        <dbReference type="SAM" id="MobiDB-lite"/>
    </source>
</evidence>
<comment type="domain">
    <text evidence="8">The pseudokinase domain, the coiled-coil (CC), and C-terminal knob domain (CK) form a structural unit (PKC) that forms an extensive high-affinity interaction surface for PAN2.</text>
</comment>
<dbReference type="Pfam" id="PF18101">
    <property type="entry name" value="Pan3_CK"/>
    <property type="match status" value="1"/>
</dbReference>
<dbReference type="OrthoDB" id="204958at2759"/>
<evidence type="ECO:0000256" key="8">
    <source>
        <dbReference type="HAMAP-Rule" id="MF_03181"/>
    </source>
</evidence>
<keyword evidence="2 8" id="KW-0963">Cytoplasm</keyword>
<feature type="coiled-coil region" evidence="8">
    <location>
        <begin position="1149"/>
        <end position="1187"/>
    </location>
</feature>
<dbReference type="GO" id="GO:0008143">
    <property type="term" value="F:poly(A) binding"/>
    <property type="evidence" value="ECO:0007669"/>
    <property type="project" value="TreeGrafter"/>
</dbReference>
<keyword evidence="5 10" id="KW-0863">Zinc-finger</keyword>
<dbReference type="EMBL" id="JYNV01000154">
    <property type="protein sequence ID" value="KZM24709.1"/>
    <property type="molecule type" value="Genomic_DNA"/>
</dbReference>
<dbReference type="Gene3D" id="1.10.510.10">
    <property type="entry name" value="Transferase(Phosphotransferase) domain 1"/>
    <property type="match status" value="1"/>
</dbReference>
<dbReference type="PANTHER" id="PTHR12272">
    <property type="entry name" value="DEADENYLATION COMPLEX SUBUNIT PAN3"/>
    <property type="match status" value="1"/>
</dbReference>
<feature type="binding site" evidence="8">
    <location>
        <position position="928"/>
    </location>
    <ligand>
        <name>ATP</name>
        <dbReference type="ChEBI" id="CHEBI:30616"/>
    </ligand>
</feature>
<keyword evidence="10" id="KW-0479">Metal-binding</keyword>
<dbReference type="Gene3D" id="6.10.250.3160">
    <property type="match status" value="1"/>
</dbReference>
<dbReference type="InterPro" id="IPR030844">
    <property type="entry name" value="PAN3"/>
</dbReference>
<comment type="caution">
    <text evidence="12">The sequence shown here is derived from an EMBL/GenBank/DDBJ whole genome shotgun (WGS) entry which is preliminary data.</text>
</comment>
<evidence type="ECO:0000256" key="1">
    <source>
        <dbReference type="ARBA" id="ARBA00004496"/>
    </source>
</evidence>
<dbReference type="GO" id="GO:0006397">
    <property type="term" value="P:mRNA processing"/>
    <property type="evidence" value="ECO:0007669"/>
    <property type="project" value="UniProtKB-KW"/>
</dbReference>
<dbReference type="FunFam" id="1.20.5.5160:FF:000007">
    <property type="entry name" value="PAN2-PAN3 deadenylation complex subunit PAN3"/>
    <property type="match status" value="1"/>
</dbReference>
<name>A0A163G6T8_DIDRA</name>
<feature type="region of interest" description="Disordered" evidence="11">
    <location>
        <begin position="443"/>
        <end position="582"/>
    </location>
</feature>
<evidence type="ECO:0000256" key="4">
    <source>
        <dbReference type="ARBA" id="ARBA00022741"/>
    </source>
</evidence>
<dbReference type="InterPro" id="IPR000719">
    <property type="entry name" value="Prot_kinase_dom"/>
</dbReference>
<dbReference type="Pfam" id="PF00011">
    <property type="entry name" value="HSP20"/>
    <property type="match status" value="1"/>
</dbReference>
<comment type="similarity">
    <text evidence="9">Belongs to the small heat shock protein (HSP20) family.</text>
</comment>
<feature type="compositionally biased region" description="Low complexity" evidence="11">
    <location>
        <begin position="566"/>
        <end position="577"/>
    </location>
</feature>
<feature type="compositionally biased region" description="Low complexity" evidence="11">
    <location>
        <begin position="502"/>
        <end position="551"/>
    </location>
</feature>
<reference evidence="12 13" key="1">
    <citation type="journal article" date="2016" name="Sci. Rep.">
        <title>Draft genome sequencing and secretome analysis of fungal phytopathogen Ascochyta rabiei provides insight into the necrotrophic effector repertoire.</title>
        <authorList>
            <person name="Verma S."/>
            <person name="Gazara R.K."/>
            <person name="Nizam S."/>
            <person name="Parween S."/>
            <person name="Chattopadhyay D."/>
            <person name="Verma P.K."/>
        </authorList>
    </citation>
    <scope>NUCLEOTIDE SEQUENCE [LARGE SCALE GENOMIC DNA]</scope>
    <source>
        <strain evidence="12 13">ArDII</strain>
    </source>
</reference>
<keyword evidence="3 8" id="KW-0507">mRNA processing</keyword>
<protein>
    <recommendedName>
        <fullName evidence="8">PAN2-PAN3 deadenylation complex subunit PAN3</fullName>
    </recommendedName>
    <alternativeName>
        <fullName evidence="8">PAB1P-dependent poly(A)-specific ribonuclease</fullName>
    </alternativeName>
    <alternativeName>
        <fullName evidence="8">Poly(A)-nuclease deadenylation complex subunit 3</fullName>
        <shortName evidence="8">PAN deadenylation complex subunit 3</shortName>
    </alternativeName>
</protein>
<dbReference type="PROSITE" id="PS50011">
    <property type="entry name" value="PROTEIN_KINASE_DOM"/>
    <property type="match status" value="1"/>
</dbReference>
<comment type="domain">
    <text evidence="8">The N-terminal zinc finger binds to poly(A) RNA.</text>
</comment>
<dbReference type="Gene3D" id="2.60.40.790">
    <property type="match status" value="1"/>
</dbReference>
<dbReference type="GO" id="GO:0004672">
    <property type="term" value="F:protein kinase activity"/>
    <property type="evidence" value="ECO:0007669"/>
    <property type="project" value="InterPro"/>
</dbReference>
<comment type="subunit">
    <text evidence="8">Homodimer. Forms a heterotrimer with a catalytic subunit PAN2 to form the poly(A)-nuclease (PAN) deadenylation complex. Interacts (via PAM-2 motif) with poly(A)-binding protein PAB1 (via PABC domain), conferring substrate specificity of the enzyme complex.</text>
</comment>
<dbReference type="InterPro" id="IPR000571">
    <property type="entry name" value="Znf_CCCH"/>
</dbReference>
<dbReference type="FunFam" id="1.10.287.3700:FF:000001">
    <property type="entry name" value="PAN2-PAN3 deadenylation complex subunit PAN3"/>
    <property type="match status" value="1"/>
</dbReference>
<dbReference type="PROSITE" id="PS50103">
    <property type="entry name" value="ZF_C3H1"/>
    <property type="match status" value="1"/>
</dbReference>
<gene>
    <name evidence="8" type="primary">PAN3</name>
    <name evidence="12" type="ORF">ST47_g4201</name>
</gene>
<comment type="domain">
    <text evidence="8">Contains a pseudokinase domain. The protein kinase domain is predicted to be catalytically inactive because some of the residues important for catalytic activity are substituted and it lacks the equivalent of the binding site for a peptide substrate. However, it has retained an ATP-binding site and ATP-binding is required for mRNA degradation, stimulating the activity of the PAN2 nuclease in vitro. The nucleotide-binding site is juxtaposed to the RNase active site of PAN2 in the complex and may actually bind nucleosides of a poly(A) RNA rather than ATP, feeding the poly(A)-tail to the active site of the deadenylase and thus increasing the efficiency with which this distributive enzyme degrades oligo(A) RNAs.</text>
</comment>
<dbReference type="GO" id="GO:0008270">
    <property type="term" value="F:zinc ion binding"/>
    <property type="evidence" value="ECO:0007669"/>
    <property type="project" value="UniProtKB-KW"/>
</dbReference>
<feature type="compositionally biased region" description="Basic residues" evidence="11">
    <location>
        <begin position="553"/>
        <end position="565"/>
    </location>
</feature>
<feature type="compositionally biased region" description="Basic and acidic residues" evidence="11">
    <location>
        <begin position="83"/>
        <end position="116"/>
    </location>
</feature>
<dbReference type="SUPFAM" id="SSF56112">
    <property type="entry name" value="Protein kinase-like (PK-like)"/>
    <property type="match status" value="1"/>
</dbReference>
<dbReference type="Gene3D" id="1.20.5.5160">
    <property type="match status" value="1"/>
</dbReference>
<dbReference type="InterPro" id="IPR008978">
    <property type="entry name" value="HSP20-like_chaperone"/>
</dbReference>
<evidence type="ECO:0000313" key="13">
    <source>
        <dbReference type="Proteomes" id="UP000076837"/>
    </source>
</evidence>
<dbReference type="GO" id="GO:0005524">
    <property type="term" value="F:ATP binding"/>
    <property type="evidence" value="ECO:0007669"/>
    <property type="project" value="UniProtKB-UniRule"/>
</dbReference>
<keyword evidence="13" id="KW-1185">Reference proteome</keyword>